<evidence type="ECO:0000313" key="14">
    <source>
        <dbReference type="Proteomes" id="UP000762676"/>
    </source>
</evidence>
<evidence type="ECO:0000256" key="2">
    <source>
        <dbReference type="ARBA" id="ARBA00004371"/>
    </source>
</evidence>
<sequence length="526" mass="60515">MSKPGERRTRRNSRKKKKKEEEEEEEEKKKMKTEKKKKNMDYCLPQPKAVSRLCRFPQQANTHRYSKVPEMPAYGVFSPTFSSSLYMCVKVGGKVPGSQYTALLDHGLIENPLYRDNDVMLRSLGRQNWTYSLNFSVPAFMVSSTNLTLVCEGLDTVAHVVLNGETLGRTDNMFIRFAFDVTGKLKELNNNLRVQFTSAVLEAESRANKSSYRIPPNCPPAVQHGECHVNQIRKEQCSFSWDWGPSFPTQGIWGQIYIDAFDSAIMRDVAAVVTKVNKEWQVEVQVYFDVIWRSLDWRRGVEGQLVASIMGLNVTFSEMISLTPIRRIKTVVLTVPKTSHVPMWWPRGYGQQTLFTLNVTFVSNLRFWSVSEITTISERTTKLLKLGFRTIELIQEPVKNKFRPHGGWHYFYDQRSIETGLSFYFKVNGIPIFLKGSNWIPADNFQERVTRERLQYLLSSAANVSINSLRVWGGGIYESDDFYEICDELGILVWQDMMFSVALYPAYPSFLKSVAAEISYQVSIQQ</sequence>
<organism evidence="13 14">
    <name type="scientific">Elysia marginata</name>
    <dbReference type="NCBI Taxonomy" id="1093978"/>
    <lineage>
        <taxon>Eukaryota</taxon>
        <taxon>Metazoa</taxon>
        <taxon>Spiralia</taxon>
        <taxon>Lophotrochozoa</taxon>
        <taxon>Mollusca</taxon>
        <taxon>Gastropoda</taxon>
        <taxon>Heterobranchia</taxon>
        <taxon>Euthyneura</taxon>
        <taxon>Panpulmonata</taxon>
        <taxon>Sacoglossa</taxon>
        <taxon>Placobranchoidea</taxon>
        <taxon>Plakobranchidae</taxon>
        <taxon>Elysia</taxon>
    </lineage>
</organism>
<dbReference type="AlphaFoldDB" id="A0AAV4GN14"/>
<evidence type="ECO:0000313" key="13">
    <source>
        <dbReference type="EMBL" id="GFR86649.1"/>
    </source>
</evidence>
<dbReference type="Proteomes" id="UP000762676">
    <property type="component" value="Unassembled WGS sequence"/>
</dbReference>
<name>A0AAV4GN14_9GAST</name>
<evidence type="ECO:0000256" key="11">
    <source>
        <dbReference type="SAM" id="MobiDB-lite"/>
    </source>
</evidence>
<comment type="catalytic activity">
    <reaction evidence="1">
        <text>Hydrolysis of terminal, non-reducing beta-D-mannose residues in beta-D-mannosides.</text>
        <dbReference type="EC" id="3.2.1.25"/>
    </reaction>
</comment>
<dbReference type="Gene3D" id="2.60.120.260">
    <property type="entry name" value="Galactose-binding domain-like"/>
    <property type="match status" value="1"/>
</dbReference>
<accession>A0AAV4GN14</accession>
<dbReference type="InterPro" id="IPR008979">
    <property type="entry name" value="Galactose-bd-like_sf"/>
</dbReference>
<evidence type="ECO:0000256" key="4">
    <source>
        <dbReference type="ARBA" id="ARBA00012754"/>
    </source>
</evidence>
<keyword evidence="7" id="KW-0325">Glycoprotein</keyword>
<evidence type="ECO:0000256" key="1">
    <source>
        <dbReference type="ARBA" id="ARBA00000829"/>
    </source>
</evidence>
<gene>
    <name evidence="13" type="ORF">ElyMa_002473000</name>
</gene>
<keyword evidence="8" id="KW-0458">Lysosome</keyword>
<dbReference type="InterPro" id="IPR036156">
    <property type="entry name" value="Beta-gal/glucu_dom_sf"/>
</dbReference>
<dbReference type="GO" id="GO:0004567">
    <property type="term" value="F:beta-mannosidase activity"/>
    <property type="evidence" value="ECO:0007669"/>
    <property type="project" value="UniProtKB-EC"/>
</dbReference>
<dbReference type="InterPro" id="IPR017853">
    <property type="entry name" value="GH"/>
</dbReference>
<evidence type="ECO:0000256" key="8">
    <source>
        <dbReference type="ARBA" id="ARBA00023228"/>
    </source>
</evidence>
<keyword evidence="5" id="KW-0732">Signal</keyword>
<dbReference type="SUPFAM" id="SSF49303">
    <property type="entry name" value="beta-Galactosidase/glucuronidase domain"/>
    <property type="match status" value="1"/>
</dbReference>
<comment type="subcellular location">
    <subcellularLocation>
        <location evidence="2">Lysosome</location>
    </subcellularLocation>
</comment>
<comment type="similarity">
    <text evidence="3">Belongs to the glycosyl hydrolase 2 family.</text>
</comment>
<reference evidence="13 14" key="1">
    <citation type="journal article" date="2021" name="Elife">
        <title>Chloroplast acquisition without the gene transfer in kleptoplastic sea slugs, Plakobranchus ocellatus.</title>
        <authorList>
            <person name="Maeda T."/>
            <person name="Takahashi S."/>
            <person name="Yoshida T."/>
            <person name="Shimamura S."/>
            <person name="Takaki Y."/>
            <person name="Nagai Y."/>
            <person name="Toyoda A."/>
            <person name="Suzuki Y."/>
            <person name="Arimoto A."/>
            <person name="Ishii H."/>
            <person name="Satoh N."/>
            <person name="Nishiyama T."/>
            <person name="Hasebe M."/>
            <person name="Maruyama T."/>
            <person name="Minagawa J."/>
            <person name="Obokata J."/>
            <person name="Shigenobu S."/>
        </authorList>
    </citation>
    <scope>NUCLEOTIDE SEQUENCE [LARGE SCALE GENOMIC DNA]</scope>
</reference>
<evidence type="ECO:0000256" key="5">
    <source>
        <dbReference type="ARBA" id="ARBA00022729"/>
    </source>
</evidence>
<dbReference type="EC" id="3.2.1.25" evidence="4"/>
<feature type="compositionally biased region" description="Basic residues" evidence="11">
    <location>
        <begin position="8"/>
        <end position="18"/>
    </location>
</feature>
<feature type="domain" description="Beta-mannosidase-like galactose-binding" evidence="12">
    <location>
        <begin position="91"/>
        <end position="253"/>
    </location>
</feature>
<dbReference type="Gene3D" id="3.20.20.80">
    <property type="entry name" value="Glycosidases"/>
    <property type="match status" value="1"/>
</dbReference>
<dbReference type="Gene3D" id="2.60.40.10">
    <property type="entry name" value="Immunoglobulins"/>
    <property type="match status" value="1"/>
</dbReference>
<keyword evidence="9" id="KW-0326">Glycosidase</keyword>
<dbReference type="Pfam" id="PF22666">
    <property type="entry name" value="Glyco_hydro_2_N2"/>
    <property type="match status" value="1"/>
</dbReference>
<comment type="caution">
    <text evidence="13">The sequence shown here is derived from an EMBL/GenBank/DDBJ whole genome shotgun (WGS) entry which is preliminary data.</text>
</comment>
<evidence type="ECO:0000259" key="12">
    <source>
        <dbReference type="Pfam" id="PF22666"/>
    </source>
</evidence>
<dbReference type="InterPro" id="IPR054593">
    <property type="entry name" value="Beta-mannosidase-like_N2"/>
</dbReference>
<evidence type="ECO:0000256" key="7">
    <source>
        <dbReference type="ARBA" id="ARBA00023180"/>
    </source>
</evidence>
<evidence type="ECO:0000256" key="3">
    <source>
        <dbReference type="ARBA" id="ARBA00007401"/>
    </source>
</evidence>
<dbReference type="EMBL" id="BMAT01005056">
    <property type="protein sequence ID" value="GFR86649.1"/>
    <property type="molecule type" value="Genomic_DNA"/>
</dbReference>
<dbReference type="InterPro" id="IPR013783">
    <property type="entry name" value="Ig-like_fold"/>
</dbReference>
<keyword evidence="6" id="KW-0378">Hydrolase</keyword>
<feature type="region of interest" description="Disordered" evidence="11">
    <location>
        <begin position="1"/>
        <end position="39"/>
    </location>
</feature>
<proteinExistence type="inferred from homology"/>
<dbReference type="GO" id="GO:0006516">
    <property type="term" value="P:glycoprotein catabolic process"/>
    <property type="evidence" value="ECO:0007669"/>
    <property type="project" value="TreeGrafter"/>
</dbReference>
<evidence type="ECO:0000256" key="9">
    <source>
        <dbReference type="ARBA" id="ARBA00023295"/>
    </source>
</evidence>
<dbReference type="SUPFAM" id="SSF49785">
    <property type="entry name" value="Galactose-binding domain-like"/>
    <property type="match status" value="1"/>
</dbReference>
<evidence type="ECO:0000256" key="10">
    <source>
        <dbReference type="ARBA" id="ARBA00033445"/>
    </source>
</evidence>
<dbReference type="PANTHER" id="PTHR43730:SF1">
    <property type="entry name" value="BETA-MANNOSIDASE"/>
    <property type="match status" value="1"/>
</dbReference>
<protein>
    <recommendedName>
        <fullName evidence="4">beta-mannosidase</fullName>
        <ecNumber evidence="4">3.2.1.25</ecNumber>
    </recommendedName>
    <alternativeName>
        <fullName evidence="10">Mannanase</fullName>
    </alternativeName>
</protein>
<dbReference type="PANTHER" id="PTHR43730">
    <property type="entry name" value="BETA-MANNOSIDASE"/>
    <property type="match status" value="1"/>
</dbReference>
<keyword evidence="14" id="KW-1185">Reference proteome</keyword>
<dbReference type="FunFam" id="2.60.120.260:FF:000060">
    <property type="entry name" value="Probable beta-mannosidase"/>
    <property type="match status" value="1"/>
</dbReference>
<dbReference type="InterPro" id="IPR050887">
    <property type="entry name" value="Beta-mannosidase_GH2"/>
</dbReference>
<evidence type="ECO:0000256" key="6">
    <source>
        <dbReference type="ARBA" id="ARBA00022801"/>
    </source>
</evidence>
<dbReference type="GO" id="GO:0005764">
    <property type="term" value="C:lysosome"/>
    <property type="evidence" value="ECO:0007669"/>
    <property type="project" value="UniProtKB-SubCell"/>
</dbReference>
<dbReference type="SUPFAM" id="SSF51445">
    <property type="entry name" value="(Trans)glycosidases"/>
    <property type="match status" value="1"/>
</dbReference>